<dbReference type="PANTHER" id="PTHR33371:SF4">
    <property type="entry name" value="INTERMEMBRANE PHOSPHOLIPID TRANSPORT SYSTEM BINDING PROTEIN MLAD"/>
    <property type="match status" value="1"/>
</dbReference>
<evidence type="ECO:0000259" key="2">
    <source>
        <dbReference type="Pfam" id="PF02470"/>
    </source>
</evidence>
<dbReference type="Pfam" id="PF02470">
    <property type="entry name" value="MlaD"/>
    <property type="match status" value="1"/>
</dbReference>
<feature type="domain" description="Mce/MlaD" evidence="2">
    <location>
        <begin position="38"/>
        <end position="108"/>
    </location>
</feature>
<keyword evidence="1" id="KW-1133">Transmembrane helix</keyword>
<feature type="transmembrane region" description="Helical" evidence="1">
    <location>
        <begin position="9"/>
        <end position="27"/>
    </location>
</feature>
<keyword evidence="1" id="KW-0812">Transmembrane</keyword>
<dbReference type="EMBL" id="CP119311">
    <property type="protein sequence ID" value="WEK34756.1"/>
    <property type="molecule type" value="Genomic_DNA"/>
</dbReference>
<evidence type="ECO:0000313" key="3">
    <source>
        <dbReference type="EMBL" id="WEK34756.1"/>
    </source>
</evidence>
<evidence type="ECO:0000256" key="1">
    <source>
        <dbReference type="SAM" id="Phobius"/>
    </source>
</evidence>
<accession>A0AAJ5WPW6</accession>
<organism evidence="3 4">
    <name type="scientific">Candidatus Pseudobacter hemicellulosilyticus</name>
    <dbReference type="NCBI Taxonomy" id="3121375"/>
    <lineage>
        <taxon>Bacteria</taxon>
        <taxon>Pseudomonadati</taxon>
        <taxon>Bacteroidota</taxon>
        <taxon>Chitinophagia</taxon>
        <taxon>Chitinophagales</taxon>
        <taxon>Chitinophagaceae</taxon>
        <taxon>Pseudobacter</taxon>
    </lineage>
</organism>
<proteinExistence type="predicted"/>
<gene>
    <name evidence="3" type="ORF">P0Y53_19900</name>
</gene>
<dbReference type="PANTHER" id="PTHR33371">
    <property type="entry name" value="INTERMEMBRANE PHOSPHOLIPID TRANSPORT SYSTEM BINDING PROTEIN MLAD-RELATED"/>
    <property type="match status" value="1"/>
</dbReference>
<evidence type="ECO:0000313" key="4">
    <source>
        <dbReference type="Proteomes" id="UP001220610"/>
    </source>
</evidence>
<sequence>MKISNETKVGSLTAIAIVVLIFGFNFLKGKDLNASHDKLYAVFPSVEGLAVSTPVMINGLQVGKVAALKEIDMNLTGIVVTISMSKEVNIPRNSVALINSELLGGASMKIQLGNGSNYVKDGDTLLSMQAKGMVDKLQASIDPALASVNRTLVSLDTLIMNLNSTLDPRTKNNLQDIIANLMRTTKSLEQLANAQTGILAKSLTNMESVTGNLAKNNEKITATVNNLEKATSQFANADIKGSLEELKGVLSNLETTIGKTTQKDNTLGLLLNDRQLYDEIRETNRSLTTLLDDLRVHPKRYVSISVFGKKDKKGPLMSPIYDTIPK</sequence>
<keyword evidence="1" id="KW-0472">Membrane</keyword>
<protein>
    <submittedName>
        <fullName evidence="3">MlaD family protein</fullName>
    </submittedName>
</protein>
<dbReference type="AlphaFoldDB" id="A0AAJ5WPW6"/>
<dbReference type="InterPro" id="IPR052336">
    <property type="entry name" value="MlaD_Phospholipid_Transporter"/>
</dbReference>
<dbReference type="InterPro" id="IPR003399">
    <property type="entry name" value="Mce/MlaD"/>
</dbReference>
<dbReference type="Proteomes" id="UP001220610">
    <property type="component" value="Chromosome"/>
</dbReference>
<reference evidence="3" key="1">
    <citation type="submission" date="2023-03" db="EMBL/GenBank/DDBJ databases">
        <title>Andean soil-derived lignocellulolytic bacterial consortium as a source of novel taxa and putative plastic-active enzymes.</title>
        <authorList>
            <person name="Diaz-Garcia L."/>
            <person name="Chuvochina M."/>
            <person name="Feuerriegel G."/>
            <person name="Bunk B."/>
            <person name="Sproer C."/>
            <person name="Streit W.R."/>
            <person name="Rodriguez L.M."/>
            <person name="Overmann J."/>
            <person name="Jimenez D.J."/>
        </authorList>
    </citation>
    <scope>NUCLEOTIDE SEQUENCE</scope>
    <source>
        <strain evidence="3">MAG 7</strain>
    </source>
</reference>
<name>A0AAJ5WPW6_9BACT</name>